<protein>
    <submittedName>
        <fullName evidence="3">Protein regulator of cytokinesis 1</fullName>
    </submittedName>
</protein>
<evidence type="ECO:0000256" key="1">
    <source>
        <dbReference type="ARBA" id="ARBA00006187"/>
    </source>
</evidence>
<name>A0A061RVQ7_9CHLO</name>
<comment type="similarity">
    <text evidence="1">Belongs to the MAP65/ASE1 family.</text>
</comment>
<dbReference type="GO" id="GO:0005819">
    <property type="term" value="C:spindle"/>
    <property type="evidence" value="ECO:0007669"/>
    <property type="project" value="TreeGrafter"/>
</dbReference>
<dbReference type="PANTHER" id="PTHR19321">
    <property type="entry name" value="PROTEIN REGULATOR OF CYTOKINESIS 1 PRC1-RELATED"/>
    <property type="match status" value="1"/>
</dbReference>
<dbReference type="InterPro" id="IPR007145">
    <property type="entry name" value="MAP65_Ase1_PRC1"/>
</dbReference>
<reference evidence="3" key="1">
    <citation type="submission" date="2014-05" db="EMBL/GenBank/DDBJ databases">
        <title>The transcriptome of the halophilic microalga Tetraselmis sp. GSL018 isolated from the Great Salt Lake, Utah.</title>
        <authorList>
            <person name="Jinkerson R.E."/>
            <person name="D'Adamo S."/>
            <person name="Posewitz M.C."/>
        </authorList>
    </citation>
    <scope>NUCLEOTIDE SEQUENCE</scope>
    <source>
        <strain evidence="3">GSL018</strain>
    </source>
</reference>
<feature type="compositionally biased region" description="Low complexity" evidence="2">
    <location>
        <begin position="526"/>
        <end position="551"/>
    </location>
</feature>
<sequence>MSSLPLPSAIVPGEAEEAALAEYAAVCRAAKTQLRAVWADLELGEGAVKAELERIVARAHEVWSEAVNQAKQRQNDLGLQIDEAWRESRSIQEELGQAPNAADGISSHPLDLVDDTPAGSMLTTNARYQRAARELEFWRGRKAERVEAMKGLRAEILRMHELLGKTDDTRSTGNLGISDDDLQSMKAEIESLRVEQLQRRRELAQAMMRLDAACDEVGEDCRRYAAAVHPSLEEFRHSASLNGQEPSSTPSSLDDVNLTDSTFRSLERKIEAVYAIKAEREAKVAELACKLAVLWDNLQMPEGDVDREIIVKLLGSSERLHPSTLDQCQEELERLEVKKARKTCHTIRVKHEELLKLAADAHMEDPGMGPLVGSLHKGPQGDGPMVYVRKVEEAHARVLQCIEATKAAAVKRGGVLAKISEIQGAVSEVEWLREYEQDSNRFKGRDSTRNLQRSIKAEKVRAQLPGLLQGTIQALNDWEDVEGEEFMYDGVSYKAHLVALKEEAEHALQSKGLHGKVSRSASAGRPAQKPSAAPSTPSSSGASAPRRMSAAGMKRPQGHPPPASRAASAAGPRKSLSSCKAEPMPSKPKPEAPSACRDSAGSNVPELDVLEQPKQAAAHVSSRIPRKGESDGKSSSGSPTDSHRCAALQTALQEVRVDCNSPHALVSPASSIPTPKNLHRVRDHESENCPPSMRTGKQQQAKTPSGDCVKKSLLKQPSTYRSVCS</sequence>
<accession>A0A061RVQ7</accession>
<dbReference type="Pfam" id="PF03999">
    <property type="entry name" value="MAP65_ASE1"/>
    <property type="match status" value="1"/>
</dbReference>
<dbReference type="GO" id="GO:0008017">
    <property type="term" value="F:microtubule binding"/>
    <property type="evidence" value="ECO:0007669"/>
    <property type="project" value="InterPro"/>
</dbReference>
<dbReference type="AlphaFoldDB" id="A0A061RVQ7"/>
<dbReference type="GO" id="GO:0005737">
    <property type="term" value="C:cytoplasm"/>
    <property type="evidence" value="ECO:0007669"/>
    <property type="project" value="TreeGrafter"/>
</dbReference>
<feature type="region of interest" description="Disordered" evidence="2">
    <location>
        <begin position="509"/>
        <end position="644"/>
    </location>
</feature>
<feature type="region of interest" description="Disordered" evidence="2">
    <location>
        <begin position="665"/>
        <end position="710"/>
    </location>
</feature>
<feature type="compositionally biased region" description="Low complexity" evidence="2">
    <location>
        <begin position="564"/>
        <end position="573"/>
    </location>
</feature>
<dbReference type="EMBL" id="GBEZ01008582">
    <property type="protein sequence ID" value="JAC76967.1"/>
    <property type="molecule type" value="Transcribed_RNA"/>
</dbReference>
<evidence type="ECO:0000256" key="2">
    <source>
        <dbReference type="SAM" id="MobiDB-lite"/>
    </source>
</evidence>
<gene>
    <name evidence="3" type="primary">PRC1</name>
    <name evidence="3" type="ORF">TSPGSL018_18807</name>
</gene>
<dbReference type="PANTHER" id="PTHR19321:SF41">
    <property type="entry name" value="FASCETTO-RELATED"/>
    <property type="match status" value="1"/>
</dbReference>
<organism evidence="3">
    <name type="scientific">Tetraselmis sp. GSL018</name>
    <dbReference type="NCBI Taxonomy" id="582737"/>
    <lineage>
        <taxon>Eukaryota</taxon>
        <taxon>Viridiplantae</taxon>
        <taxon>Chlorophyta</taxon>
        <taxon>core chlorophytes</taxon>
        <taxon>Chlorodendrophyceae</taxon>
        <taxon>Chlorodendrales</taxon>
        <taxon>Chlorodendraceae</taxon>
        <taxon>Tetraselmis</taxon>
    </lineage>
</organism>
<dbReference type="GO" id="GO:0000226">
    <property type="term" value="P:microtubule cytoskeleton organization"/>
    <property type="evidence" value="ECO:0007669"/>
    <property type="project" value="InterPro"/>
</dbReference>
<dbReference type="Gene3D" id="1.20.58.1520">
    <property type="match status" value="1"/>
</dbReference>
<evidence type="ECO:0000313" key="3">
    <source>
        <dbReference type="EMBL" id="JAC76967.1"/>
    </source>
</evidence>
<proteinExistence type="inferred from homology"/>